<protein>
    <submittedName>
        <fullName evidence="4">Glycoside hydrolase family 95 protein</fullName>
    </submittedName>
</protein>
<accession>A0A4Y5Z3V6</accession>
<dbReference type="InterPro" id="IPR016518">
    <property type="entry name" value="Alpha-L-fucosidase"/>
</dbReference>
<evidence type="ECO:0000259" key="1">
    <source>
        <dbReference type="Pfam" id="PF14498"/>
    </source>
</evidence>
<evidence type="ECO:0000313" key="5">
    <source>
        <dbReference type="Proteomes" id="UP000316093"/>
    </source>
</evidence>
<dbReference type="PANTHER" id="PTHR31084:SF3">
    <property type="entry name" value="ALPHA-FUCOSIDASE A"/>
    <property type="match status" value="1"/>
</dbReference>
<dbReference type="PROSITE" id="PS51318">
    <property type="entry name" value="TAT"/>
    <property type="match status" value="1"/>
</dbReference>
<feature type="domain" description="Glycosyl hydrolase family 95 catalytic" evidence="3">
    <location>
        <begin position="312"/>
        <end position="732"/>
    </location>
</feature>
<dbReference type="InterPro" id="IPR006311">
    <property type="entry name" value="TAT_signal"/>
</dbReference>
<dbReference type="AlphaFoldDB" id="A0A4Y5Z3V6"/>
<keyword evidence="5" id="KW-1185">Reference proteome</keyword>
<dbReference type="RefSeq" id="WP_139983412.1">
    <property type="nucleotide sequence ID" value="NZ_CP041046.1"/>
</dbReference>
<dbReference type="InterPro" id="IPR013780">
    <property type="entry name" value="Glyco_hydro_b"/>
</dbReference>
<dbReference type="InterPro" id="IPR008928">
    <property type="entry name" value="6-hairpin_glycosidase_sf"/>
</dbReference>
<dbReference type="SUPFAM" id="SSF48208">
    <property type="entry name" value="Six-hairpin glycosidases"/>
    <property type="match status" value="1"/>
</dbReference>
<sequence length="814" mass="88773">MTSDAERHTEGHEARSDGLDRRQFLRLTGTMAALLPWLALPRFAEGAPVQRPVGPMPAPSGKHVLWYDTPAPESNVLREGLPIGNGRLGALVGGDPASTCLYLTDASMWLGKRDIVLGDDGQFDYTTEHFGSLVMLAKLYLSIEGHDAAHVTDYRRELDLGQGYLRVSYRKDGVGYAWDIFASHPDDLIAIQLSQTGGGSVSGTVALQTMHGDTTHSEALHGGPAGATCHFEGVLANGLRYATNVMAVSDAGTVSADGRGIRFANCRTLSIIVCGGTNYTPDVASNYMDGSLDPLALATKKTRAAALQTPTALLHTHIADYRGLFDAMQVDLGTSTKAQRGMDTWTRLQARAAAGSAADPEFEATYLQYGRYLTIAGSRDSLPTGLQGLWLDSNVSPWMADYHNDINIQMNYWLPDRAGLPACFEPFTRYCLSQLDDWTAATREHFNDPRNSYRNRSGKVAGWTVGISTNIYGAGGWRWHPAGNAWLCNNLWQHYQYQPDRAYLARIYPLLKGACEFWEARLLTMSVKDSATGQMRNVLIDDADWSPEQGPTDARGNTYSQEWVWDLFENYRRASAVLARDTGYAATIGALQAKLYLPQVSIKTGWLEEWMTPDDLGETEHRHLSPLVGFFPGDRIRVGDSAPALIAGVTKLLEARGTGGYGWAAAWRAMCWARLGNAKKAYQLILTNFSPSKNRSNGTAQNLFDMYQLDATSDAFQIDANFGTPTAMLEMLMSSRPGVIELLPALPEAWAASGNVTGIGARGGFQVDLSWKHGKVTSVTVRSVGGEQTQLKLGKWTHAVTLQPGGSVTVTPPA</sequence>
<dbReference type="GO" id="GO:0004560">
    <property type="term" value="F:alpha-L-fucosidase activity"/>
    <property type="evidence" value="ECO:0007669"/>
    <property type="project" value="InterPro"/>
</dbReference>
<evidence type="ECO:0000259" key="2">
    <source>
        <dbReference type="Pfam" id="PF21307"/>
    </source>
</evidence>
<proteinExistence type="predicted"/>
<dbReference type="Gene3D" id="1.50.10.10">
    <property type="match status" value="1"/>
</dbReference>
<evidence type="ECO:0000259" key="3">
    <source>
        <dbReference type="Pfam" id="PF22124"/>
    </source>
</evidence>
<reference evidence="4 5" key="1">
    <citation type="submission" date="2019-06" db="EMBL/GenBank/DDBJ databases">
        <title>A complete genome sequence for Luteibacter pinisoli MAH-14.</title>
        <authorList>
            <person name="Baltrus D.A."/>
        </authorList>
    </citation>
    <scope>NUCLEOTIDE SEQUENCE [LARGE SCALE GENOMIC DNA]</scope>
    <source>
        <strain evidence="4 5">MAH-14</strain>
    </source>
</reference>
<feature type="domain" description="Alpha fucosidase A-like C-terminal" evidence="2">
    <location>
        <begin position="735"/>
        <end position="797"/>
    </location>
</feature>
<dbReference type="Pfam" id="PF22124">
    <property type="entry name" value="Glyco_hydro_95_cat"/>
    <property type="match status" value="1"/>
</dbReference>
<dbReference type="InterPro" id="IPR012341">
    <property type="entry name" value="6hp_glycosidase-like_sf"/>
</dbReference>
<organism evidence="4 5">
    <name type="scientific">Luteibacter pinisoli</name>
    <dbReference type="NCBI Taxonomy" id="2589080"/>
    <lineage>
        <taxon>Bacteria</taxon>
        <taxon>Pseudomonadati</taxon>
        <taxon>Pseudomonadota</taxon>
        <taxon>Gammaproteobacteria</taxon>
        <taxon>Lysobacterales</taxon>
        <taxon>Rhodanobacteraceae</taxon>
        <taxon>Luteibacter</taxon>
    </lineage>
</organism>
<dbReference type="OrthoDB" id="9802600at2"/>
<feature type="domain" description="Glycosyl hydrolase family 95 N-terminal" evidence="1">
    <location>
        <begin position="134"/>
        <end position="280"/>
    </location>
</feature>
<gene>
    <name evidence="4" type="ORF">FIV34_12970</name>
</gene>
<dbReference type="Gene3D" id="2.60.40.1180">
    <property type="entry name" value="Golgi alpha-mannosidase II"/>
    <property type="match status" value="1"/>
</dbReference>
<name>A0A4Y5Z3V6_9GAMM</name>
<evidence type="ECO:0000313" key="4">
    <source>
        <dbReference type="EMBL" id="QDE40062.1"/>
    </source>
</evidence>
<dbReference type="InterPro" id="IPR027414">
    <property type="entry name" value="GH95_N_dom"/>
</dbReference>
<dbReference type="PIRSF" id="PIRSF007663">
    <property type="entry name" value="UCP007663"/>
    <property type="match status" value="1"/>
</dbReference>
<dbReference type="Pfam" id="PF21307">
    <property type="entry name" value="Glyco_hydro_95_C"/>
    <property type="match status" value="1"/>
</dbReference>
<dbReference type="EMBL" id="CP041046">
    <property type="protein sequence ID" value="QDE40062.1"/>
    <property type="molecule type" value="Genomic_DNA"/>
</dbReference>
<feature type="domain" description="Glycosyl hydrolase family 95 N-terminal" evidence="1">
    <location>
        <begin position="65"/>
        <end position="112"/>
    </location>
</feature>
<dbReference type="GO" id="GO:0005975">
    <property type="term" value="P:carbohydrate metabolic process"/>
    <property type="evidence" value="ECO:0007669"/>
    <property type="project" value="InterPro"/>
</dbReference>
<dbReference type="InterPro" id="IPR049053">
    <property type="entry name" value="AFCA-like_C"/>
</dbReference>
<dbReference type="Gene3D" id="2.70.98.50">
    <property type="entry name" value="putative glycoside hydrolase family protein from bacillus halodurans"/>
    <property type="match status" value="1"/>
</dbReference>
<dbReference type="Proteomes" id="UP000316093">
    <property type="component" value="Chromosome"/>
</dbReference>
<keyword evidence="4" id="KW-0378">Hydrolase</keyword>
<dbReference type="Pfam" id="PF14498">
    <property type="entry name" value="Glyco_hyd_65N_2"/>
    <property type="match status" value="2"/>
</dbReference>
<dbReference type="InterPro" id="IPR054363">
    <property type="entry name" value="GH95_cat"/>
</dbReference>
<dbReference type="PANTHER" id="PTHR31084">
    <property type="entry name" value="ALPHA-L-FUCOSIDASE 2"/>
    <property type="match status" value="1"/>
</dbReference>
<dbReference type="KEGG" id="lpy:FIV34_12970"/>